<feature type="domain" description="Acb2/Tad1 hairpin" evidence="2">
    <location>
        <begin position="8"/>
        <end position="66"/>
    </location>
</feature>
<evidence type="ECO:0000256" key="1">
    <source>
        <dbReference type="ARBA" id="ARBA00022741"/>
    </source>
</evidence>
<organism evidence="3">
    <name type="scientific">marine sediment metagenome</name>
    <dbReference type="NCBI Taxonomy" id="412755"/>
    <lineage>
        <taxon>unclassified sequences</taxon>
        <taxon>metagenomes</taxon>
        <taxon>ecological metagenomes</taxon>
    </lineage>
</organism>
<dbReference type="Pfam" id="PF24729">
    <property type="entry name" value="Acb2_Tad1_hairpin"/>
    <property type="match status" value="1"/>
</dbReference>
<dbReference type="InterPro" id="IPR056098">
    <property type="entry name" value="Acb2/Tad1_hairpin"/>
</dbReference>
<gene>
    <name evidence="3" type="ORF">LCGC14_0163050</name>
</gene>
<comment type="caution">
    <text evidence="3">The sequence shown here is derived from an EMBL/GenBank/DDBJ whole genome shotgun (WGS) entry which is preliminary data.</text>
</comment>
<evidence type="ECO:0000313" key="3">
    <source>
        <dbReference type="EMBL" id="KKN96661.1"/>
    </source>
</evidence>
<sequence>MITDEMLDNWFTHHPPDDEDIVAYKLIRDAGKTFATIIRDHTPESADQTVAIRKVREVVTVANAARACGGK</sequence>
<reference evidence="3" key="1">
    <citation type="journal article" date="2015" name="Nature">
        <title>Complex archaea that bridge the gap between prokaryotes and eukaryotes.</title>
        <authorList>
            <person name="Spang A."/>
            <person name="Saw J.H."/>
            <person name="Jorgensen S.L."/>
            <person name="Zaremba-Niedzwiedzka K."/>
            <person name="Martijn J."/>
            <person name="Lind A.E."/>
            <person name="van Eijk R."/>
            <person name="Schleper C."/>
            <person name="Guy L."/>
            <person name="Ettema T.J."/>
        </authorList>
    </citation>
    <scope>NUCLEOTIDE SEQUENCE</scope>
</reference>
<proteinExistence type="predicted"/>
<name>A0A0F9XCD4_9ZZZZ</name>
<accession>A0A0F9XCD4</accession>
<evidence type="ECO:0000259" key="2">
    <source>
        <dbReference type="Pfam" id="PF24729"/>
    </source>
</evidence>
<dbReference type="AlphaFoldDB" id="A0A0F9XCD4"/>
<dbReference type="EMBL" id="LAZR01000062">
    <property type="protein sequence ID" value="KKN96661.1"/>
    <property type="molecule type" value="Genomic_DNA"/>
</dbReference>
<protein>
    <recommendedName>
        <fullName evidence="2">Acb2/Tad1 hairpin domain-containing protein</fullName>
    </recommendedName>
</protein>
<dbReference type="GO" id="GO:0000166">
    <property type="term" value="F:nucleotide binding"/>
    <property type="evidence" value="ECO:0007669"/>
    <property type="project" value="UniProtKB-KW"/>
</dbReference>
<keyword evidence="1" id="KW-0547">Nucleotide-binding</keyword>